<gene>
    <name evidence="2" type="ORF">SAMN04488524_3580</name>
</gene>
<dbReference type="STRING" id="151894.SAMN04488524_3580"/>
<reference evidence="3" key="1">
    <citation type="submission" date="2017-04" db="EMBL/GenBank/DDBJ databases">
        <authorList>
            <person name="Varghese N."/>
            <person name="Submissions S."/>
        </authorList>
    </citation>
    <scope>NUCLEOTIDE SEQUENCE [LARGE SCALE GENOMIC DNA]</scope>
    <source>
        <strain evidence="3">DSM 12126</strain>
    </source>
</reference>
<dbReference type="EMBL" id="FWXT01000003">
    <property type="protein sequence ID" value="SMC94967.1"/>
    <property type="molecule type" value="Genomic_DNA"/>
</dbReference>
<dbReference type="RefSeq" id="WP_084240377.1">
    <property type="nucleotide sequence ID" value="NZ_FWXT01000003.1"/>
</dbReference>
<accession>A0A1W2DBS9</accession>
<feature type="compositionally biased region" description="Polar residues" evidence="1">
    <location>
        <begin position="100"/>
        <end position="109"/>
    </location>
</feature>
<protein>
    <submittedName>
        <fullName evidence="2">Uncharacterized protein</fullName>
    </submittedName>
</protein>
<feature type="compositionally biased region" description="Polar residues" evidence="1">
    <location>
        <begin position="131"/>
        <end position="140"/>
    </location>
</feature>
<proteinExistence type="predicted"/>
<organism evidence="2 3">
    <name type="scientific">Pedobacter africanus</name>
    <dbReference type="NCBI Taxonomy" id="151894"/>
    <lineage>
        <taxon>Bacteria</taxon>
        <taxon>Pseudomonadati</taxon>
        <taxon>Bacteroidota</taxon>
        <taxon>Sphingobacteriia</taxon>
        <taxon>Sphingobacteriales</taxon>
        <taxon>Sphingobacteriaceae</taxon>
        <taxon>Pedobacter</taxon>
    </lineage>
</organism>
<name>A0A1W2DBS9_9SPHI</name>
<evidence type="ECO:0000256" key="1">
    <source>
        <dbReference type="SAM" id="MobiDB-lite"/>
    </source>
</evidence>
<dbReference type="OrthoDB" id="959648at2"/>
<dbReference type="AlphaFoldDB" id="A0A1W2DBS9"/>
<sequence>MKTIQHISTLLFVGLIIILGSNAKAQEFKTGESIKAQLLQGTTPGLKSGPVVQKKQAEDNSKELQYTSGNFKAYLQKTAQGSGSGGAGAQSRAIAPLANKTKTGSNQMPSDGKTPEPEQKKTEAPKLPPMQNEQKGATPQ</sequence>
<feature type="compositionally biased region" description="Basic and acidic residues" evidence="1">
    <location>
        <begin position="113"/>
        <end position="124"/>
    </location>
</feature>
<keyword evidence="3" id="KW-1185">Reference proteome</keyword>
<dbReference type="Proteomes" id="UP000192756">
    <property type="component" value="Unassembled WGS sequence"/>
</dbReference>
<evidence type="ECO:0000313" key="3">
    <source>
        <dbReference type="Proteomes" id="UP000192756"/>
    </source>
</evidence>
<feature type="region of interest" description="Disordered" evidence="1">
    <location>
        <begin position="78"/>
        <end position="140"/>
    </location>
</feature>
<evidence type="ECO:0000313" key="2">
    <source>
        <dbReference type="EMBL" id="SMC94967.1"/>
    </source>
</evidence>
<feature type="region of interest" description="Disordered" evidence="1">
    <location>
        <begin position="41"/>
        <end position="61"/>
    </location>
</feature>